<dbReference type="GO" id="GO:0008199">
    <property type="term" value="F:ferric iron binding"/>
    <property type="evidence" value="ECO:0007669"/>
    <property type="project" value="InterPro"/>
</dbReference>
<feature type="region of interest" description="Disordered" evidence="4">
    <location>
        <begin position="1"/>
        <end position="41"/>
    </location>
</feature>
<sequence length="140" mass="15686">DVWQADHQGVYDFQTSKRPDPRPNLPTARNFSGGKQPAKTDFKNRLRLMTDEQGYYEYETIKPAAYGVGDSTRPSHIHYMVQATGHSPVITQCYFKGDPHIAKDPWASKSPLIIGLQKTRNEYGQYLAGQFDLVLGAPGA</sequence>
<dbReference type="Gene3D" id="2.60.130.10">
    <property type="entry name" value="Aromatic compound dioxygenase"/>
    <property type="match status" value="1"/>
</dbReference>
<dbReference type="AlphaFoldDB" id="A0A383D7C0"/>
<dbReference type="InterPro" id="IPR000627">
    <property type="entry name" value="Intradiol_dOase_C"/>
</dbReference>
<dbReference type="PANTHER" id="PTHR33711">
    <property type="entry name" value="DIOXYGENASE, PUTATIVE (AFU_ORTHOLOGUE AFUA_2G02910)-RELATED"/>
    <property type="match status" value="1"/>
</dbReference>
<feature type="non-terminal residue" evidence="6">
    <location>
        <position position="1"/>
    </location>
</feature>
<organism evidence="6">
    <name type="scientific">marine metagenome</name>
    <dbReference type="NCBI Taxonomy" id="408172"/>
    <lineage>
        <taxon>unclassified sequences</taxon>
        <taxon>metagenomes</taxon>
        <taxon>ecological metagenomes</taxon>
    </lineage>
</organism>
<dbReference type="GO" id="GO:0016702">
    <property type="term" value="F:oxidoreductase activity, acting on single donors with incorporation of molecular oxygen, incorporation of two atoms of oxygen"/>
    <property type="evidence" value="ECO:0007669"/>
    <property type="project" value="InterPro"/>
</dbReference>
<dbReference type="InterPro" id="IPR015889">
    <property type="entry name" value="Intradiol_dOase_core"/>
</dbReference>
<keyword evidence="2" id="KW-0223">Dioxygenase</keyword>
<evidence type="ECO:0000256" key="4">
    <source>
        <dbReference type="SAM" id="MobiDB-lite"/>
    </source>
</evidence>
<comment type="similarity">
    <text evidence="1">Belongs to the intradiol ring-cleavage dioxygenase family.</text>
</comment>
<evidence type="ECO:0000256" key="3">
    <source>
        <dbReference type="ARBA" id="ARBA00023002"/>
    </source>
</evidence>
<dbReference type="EMBL" id="UINC01214781">
    <property type="protein sequence ID" value="SVE40169.1"/>
    <property type="molecule type" value="Genomic_DNA"/>
</dbReference>
<keyword evidence="3" id="KW-0560">Oxidoreductase</keyword>
<accession>A0A383D7C0</accession>
<protein>
    <recommendedName>
        <fullName evidence="5">Intradiol ring-cleavage dioxygenases domain-containing protein</fullName>
    </recommendedName>
</protein>
<evidence type="ECO:0000256" key="1">
    <source>
        <dbReference type="ARBA" id="ARBA00007825"/>
    </source>
</evidence>
<dbReference type="PANTHER" id="PTHR33711:SF10">
    <property type="entry name" value="INTRADIOL RING-CLEAVAGE DIOXYGENASES DOMAIN-CONTAINING PROTEIN"/>
    <property type="match status" value="1"/>
</dbReference>
<evidence type="ECO:0000259" key="5">
    <source>
        <dbReference type="Pfam" id="PF00775"/>
    </source>
</evidence>
<dbReference type="InterPro" id="IPR050770">
    <property type="entry name" value="Intradiol_RC_Dioxygenase"/>
</dbReference>
<evidence type="ECO:0000313" key="6">
    <source>
        <dbReference type="EMBL" id="SVE40169.1"/>
    </source>
</evidence>
<reference evidence="6" key="1">
    <citation type="submission" date="2018-05" db="EMBL/GenBank/DDBJ databases">
        <authorList>
            <person name="Lanie J.A."/>
            <person name="Ng W.-L."/>
            <person name="Kazmierczak K.M."/>
            <person name="Andrzejewski T.M."/>
            <person name="Davidsen T.M."/>
            <person name="Wayne K.J."/>
            <person name="Tettelin H."/>
            <person name="Glass J.I."/>
            <person name="Rusch D."/>
            <person name="Podicherti R."/>
            <person name="Tsui H.-C.T."/>
            <person name="Winkler M.E."/>
        </authorList>
    </citation>
    <scope>NUCLEOTIDE SEQUENCE</scope>
</reference>
<feature type="domain" description="Intradiol ring-cleavage dioxygenases" evidence="5">
    <location>
        <begin position="1"/>
        <end position="135"/>
    </location>
</feature>
<dbReference type="Pfam" id="PF00775">
    <property type="entry name" value="Dioxygenase_C"/>
    <property type="match status" value="1"/>
</dbReference>
<name>A0A383D7C0_9ZZZZ</name>
<dbReference type="SUPFAM" id="SSF49482">
    <property type="entry name" value="Aromatic compound dioxygenase"/>
    <property type="match status" value="1"/>
</dbReference>
<proteinExistence type="inferred from homology"/>
<gene>
    <name evidence="6" type="ORF">METZ01_LOCUS493023</name>
</gene>
<evidence type="ECO:0000256" key="2">
    <source>
        <dbReference type="ARBA" id="ARBA00022964"/>
    </source>
</evidence>